<dbReference type="AlphaFoldDB" id="A0A9D4XY14"/>
<dbReference type="Gramene" id="PSAT_LOCUS12668_t1">
    <property type="protein sequence ID" value="CAL5192798.1"/>
    <property type="gene ID" value="PSAT_LOCUS12668"/>
</dbReference>
<keyword evidence="5" id="KW-0443">Lipid metabolism</keyword>
<keyword evidence="3" id="KW-0256">Endoplasmic reticulum</keyword>
<dbReference type="EMBL" id="JAMSHJ010000003">
    <property type="protein sequence ID" value="KAI5428433.1"/>
    <property type="molecule type" value="Genomic_DNA"/>
</dbReference>
<evidence type="ECO:0000256" key="2">
    <source>
        <dbReference type="ARBA" id="ARBA00022692"/>
    </source>
</evidence>
<keyword evidence="6 8" id="KW-0472">Membrane</keyword>
<evidence type="ECO:0000256" key="7">
    <source>
        <dbReference type="SAM" id="MobiDB-lite"/>
    </source>
</evidence>
<dbReference type="OrthoDB" id="3990054at2759"/>
<dbReference type="Gramene" id="Psat03G0342400-T1">
    <property type="protein sequence ID" value="KAI5428433.1"/>
    <property type="gene ID" value="KIW84_033424"/>
</dbReference>
<keyword evidence="10" id="KW-1185">Reference proteome</keyword>
<keyword evidence="2 8" id="KW-0812">Transmembrane</keyword>
<protein>
    <recommendedName>
        <fullName evidence="11">Seipin-1</fullName>
    </recommendedName>
</protein>
<dbReference type="GO" id="GO:0005789">
    <property type="term" value="C:endoplasmic reticulum membrane"/>
    <property type="evidence" value="ECO:0007669"/>
    <property type="project" value="UniProtKB-SubCell"/>
</dbReference>
<dbReference type="Gramene" id="Psat3g138200.4">
    <property type="protein sequence ID" value="Psat3g138200.4.cds"/>
    <property type="gene ID" value="Psat3g138200"/>
</dbReference>
<dbReference type="Gramene" id="Psat3g138200.2">
    <property type="protein sequence ID" value="Psat3g138200.2.cds"/>
    <property type="gene ID" value="Psat3g138200"/>
</dbReference>
<sequence length="438" mass="48805">MQMTRLCSATACNNTCLMRLLSPSLSISMDENQKHSFVLPTPTDLINNNMASIFSPFYSLLTPTSESYHHDQETKDNAPSQIAYGSIVLLKKLGLCFLSAAYVCMVLFLVLILAFVVGVGLVRFWVEEPLIVHESLHFDYTETNPSAVFSFSGEVSAAGGYIKTKHIRVPVGHTFSVSLSLLMPESDFNRELGVFQLTAELLSVNGNVIAKSSQPCMLRFRSSPIRLARTVMMGLPLVLGISAETQKINVEILRHKELNQRTNAIRLTLHPRAGTSSLPQLYEAEIVLNSHLPWTKELIRNWKWTFYVWVSLYVYILLLMLLLCCFRPLIFLVTPESFSDQRVSDGVTSEELKELQDGELLGDESDVSELLRKLRVSRNKRKTILTYGGVGVEEIVGSSASSISMSATREDATSTAVEDETSVDVEDDVEDSESVCID</sequence>
<dbReference type="Gramene" id="Psat3g138200.5">
    <property type="protein sequence ID" value="Psat3g138200.5.cds"/>
    <property type="gene ID" value="Psat3g138200"/>
</dbReference>
<comment type="caution">
    <text evidence="9">The sequence shown here is derived from an EMBL/GenBank/DDBJ whole genome shotgun (WGS) entry which is preliminary data.</text>
</comment>
<dbReference type="GO" id="GO:0006629">
    <property type="term" value="P:lipid metabolic process"/>
    <property type="evidence" value="ECO:0007669"/>
    <property type="project" value="UniProtKB-KW"/>
</dbReference>
<proteinExistence type="predicted"/>
<feature type="compositionally biased region" description="Acidic residues" evidence="7">
    <location>
        <begin position="417"/>
        <end position="438"/>
    </location>
</feature>
<accession>A0A9D4XY14</accession>
<dbReference type="Gramene" id="Psat3g138200.1">
    <property type="protein sequence ID" value="Psat3g138200.1.cds"/>
    <property type="gene ID" value="Psat3g138200"/>
</dbReference>
<dbReference type="PANTHER" id="PTHR21212:SF5">
    <property type="entry name" value="SEIPIN-1"/>
    <property type="match status" value="1"/>
</dbReference>
<comment type="subcellular location">
    <subcellularLocation>
        <location evidence="1">Endoplasmic reticulum membrane</location>
        <topology evidence="1">Multi-pass membrane protein</topology>
    </subcellularLocation>
</comment>
<feature type="region of interest" description="Disordered" evidence="7">
    <location>
        <begin position="401"/>
        <end position="438"/>
    </location>
</feature>
<dbReference type="Proteomes" id="UP001058974">
    <property type="component" value="Chromosome 3"/>
</dbReference>
<reference evidence="9 10" key="1">
    <citation type="journal article" date="2022" name="Nat. Genet.">
        <title>Improved pea reference genome and pan-genome highlight genomic features and evolutionary characteristics.</title>
        <authorList>
            <person name="Yang T."/>
            <person name="Liu R."/>
            <person name="Luo Y."/>
            <person name="Hu S."/>
            <person name="Wang D."/>
            <person name="Wang C."/>
            <person name="Pandey M.K."/>
            <person name="Ge S."/>
            <person name="Xu Q."/>
            <person name="Li N."/>
            <person name="Li G."/>
            <person name="Huang Y."/>
            <person name="Saxena R.K."/>
            <person name="Ji Y."/>
            <person name="Li M."/>
            <person name="Yan X."/>
            <person name="He Y."/>
            <person name="Liu Y."/>
            <person name="Wang X."/>
            <person name="Xiang C."/>
            <person name="Varshney R.K."/>
            <person name="Ding H."/>
            <person name="Gao S."/>
            <person name="Zong X."/>
        </authorList>
    </citation>
    <scope>NUCLEOTIDE SEQUENCE [LARGE SCALE GENOMIC DNA]</scope>
    <source>
        <strain evidence="9 10">cv. Zhongwan 6</strain>
    </source>
</reference>
<evidence type="ECO:0000256" key="6">
    <source>
        <dbReference type="ARBA" id="ARBA00023136"/>
    </source>
</evidence>
<gene>
    <name evidence="9" type="ORF">KIW84_033424</name>
</gene>
<evidence type="ECO:0008006" key="11">
    <source>
        <dbReference type="Google" id="ProtNLM"/>
    </source>
</evidence>
<evidence type="ECO:0000256" key="5">
    <source>
        <dbReference type="ARBA" id="ARBA00023098"/>
    </source>
</evidence>
<keyword evidence="4 8" id="KW-1133">Transmembrane helix</keyword>
<evidence type="ECO:0000256" key="1">
    <source>
        <dbReference type="ARBA" id="ARBA00004477"/>
    </source>
</evidence>
<evidence type="ECO:0000256" key="4">
    <source>
        <dbReference type="ARBA" id="ARBA00022989"/>
    </source>
</evidence>
<dbReference type="Pfam" id="PF06775">
    <property type="entry name" value="Seipin"/>
    <property type="match status" value="1"/>
</dbReference>
<evidence type="ECO:0000313" key="9">
    <source>
        <dbReference type="EMBL" id="KAI5428433.1"/>
    </source>
</evidence>
<evidence type="ECO:0000256" key="8">
    <source>
        <dbReference type="SAM" id="Phobius"/>
    </source>
</evidence>
<evidence type="ECO:0000256" key="3">
    <source>
        <dbReference type="ARBA" id="ARBA00022824"/>
    </source>
</evidence>
<dbReference type="GO" id="GO:0140042">
    <property type="term" value="P:lipid droplet formation"/>
    <property type="evidence" value="ECO:0007669"/>
    <property type="project" value="UniProtKB-ARBA"/>
</dbReference>
<dbReference type="CDD" id="cd23995">
    <property type="entry name" value="Seipin_BSCL2_like"/>
    <property type="match status" value="1"/>
</dbReference>
<name>A0A9D4XY14_PEA</name>
<dbReference type="Gramene" id="Psat3g138200.3">
    <property type="protein sequence ID" value="Psat3g138200.3.cds"/>
    <property type="gene ID" value="Psat3g138200"/>
</dbReference>
<evidence type="ECO:0000313" key="10">
    <source>
        <dbReference type="Proteomes" id="UP001058974"/>
    </source>
</evidence>
<organism evidence="9 10">
    <name type="scientific">Pisum sativum</name>
    <name type="common">Garden pea</name>
    <name type="synonym">Lathyrus oleraceus</name>
    <dbReference type="NCBI Taxonomy" id="3888"/>
    <lineage>
        <taxon>Eukaryota</taxon>
        <taxon>Viridiplantae</taxon>
        <taxon>Streptophyta</taxon>
        <taxon>Embryophyta</taxon>
        <taxon>Tracheophyta</taxon>
        <taxon>Spermatophyta</taxon>
        <taxon>Magnoliopsida</taxon>
        <taxon>eudicotyledons</taxon>
        <taxon>Gunneridae</taxon>
        <taxon>Pentapetalae</taxon>
        <taxon>rosids</taxon>
        <taxon>fabids</taxon>
        <taxon>Fabales</taxon>
        <taxon>Fabaceae</taxon>
        <taxon>Papilionoideae</taxon>
        <taxon>50 kb inversion clade</taxon>
        <taxon>NPAAA clade</taxon>
        <taxon>Hologalegina</taxon>
        <taxon>IRL clade</taxon>
        <taxon>Fabeae</taxon>
        <taxon>Lathyrus</taxon>
    </lineage>
</organism>
<dbReference type="PANTHER" id="PTHR21212">
    <property type="entry name" value="BERNARDINELLI-SEIP CONGENITAL LIPODYSTROPHY 2 HOMOLOG BSCL2 PROTEIN"/>
    <property type="match status" value="1"/>
</dbReference>
<feature type="transmembrane region" description="Helical" evidence="8">
    <location>
        <begin position="100"/>
        <end position="126"/>
    </location>
</feature>
<feature type="transmembrane region" description="Helical" evidence="8">
    <location>
        <begin position="306"/>
        <end position="333"/>
    </location>
</feature>
<dbReference type="InterPro" id="IPR009617">
    <property type="entry name" value="Seipin"/>
</dbReference>